<proteinExistence type="predicted"/>
<protein>
    <submittedName>
        <fullName evidence="2">Uncharacterized protein</fullName>
    </submittedName>
</protein>
<keyword evidence="1" id="KW-0175">Coiled coil</keyword>
<dbReference type="OMA" id="YEWQKQE"/>
<comment type="caution">
    <text evidence="2">The sequence shown here is derived from an EMBL/GenBank/DDBJ whole genome shotgun (WGS) entry which is preliminary data.</text>
</comment>
<feature type="coiled-coil region" evidence="1">
    <location>
        <begin position="819"/>
        <end position="846"/>
    </location>
</feature>
<sequence length="1002" mass="120243">MQVPQNQSQVFLLNGQQIEILEKQNERGNIKTYSAIQRPNEKNVLIIEINSNVSPQGQLLVYDQVHYEFYKEKLQFTFLKTKNESLYQLCENQLILWQEYFEKLEFKILPLQEKHRIFRQYCRKNIKSKTYDLCLILQDHLGDTQIKGIDYRLFRDNDIMDQLDVQINQGQLNFQQIRYFGNLYFQILTDIDSRSFNQITEDQRVHIIKHSPIYEWQKQEIIKFLNPAFVQEQTLEKLLNLFKEDHFDIGAQQCKQQTEIIFQFSLQQQQVQSKFNYLYLHTKDMKNNSGIYQEYLQLNKLNSDFQKSIQDSLKFDSVSNQIEELFTQQLDELNSLSYQFYSNLRKHLCKNLMIKHKALELKLNKFYQPTQYIGQYGQLQINLYSKLQHQNKTLIQNIEQQSNVKIQNDLLSILQFNESLNKLNWLSQNSKAEFQAYKKQLVTELMKIKALLESNLRRIQQKFQHINMKYLMMVANQDESDQLSFVTNILERQQFLKNILQDVNKEIPNFIQKNNKNTIDILSTIKSYQELECRIGSLNETLEEKYKEVIQFEQGFNTQRSNLVKELWLKNQEKLKEIQQEFTSQFQSIKQFQMNFSKNNKNKNYKSDQEIIQLENGIELIVQKQFYRFSIIEELIQQSQTNKQYCKSISKKIEEERSMIQISVNQQLKVLDELFQINNDKQGELQEQEILDFELSILTKHYHNVKCELEQEILYIQQKYSSLETAYQEQLLLSKKIEILCQENNELLKQYSQSRQKMNEVVLKLKEKFQENQNRFQKCFCFIKEVKANINLQKDQQRLCLEIQQQQILIQGQFQAIQTQNITKSREEKRKEYQQLRRQLDLIQKDVILKGKQIGFTSQGYQQQLTLIILSKFYHMSRFHYRLMQAKALNSHSIIHNEDLELLNLQKDEYEQLESQVDYYRKVVIENGVQAFQIENLTEKLEDLEQQIELKKNYLLSVIECTIKQQLKKSLKSAQMIDKISKFINYLEFSQFLPIQLLTQTT</sequence>
<keyword evidence="3" id="KW-1185">Reference proteome</keyword>
<gene>
    <name evidence="2" type="ORF">POCTA_138.1.T1080040</name>
</gene>
<feature type="coiled-coil region" evidence="1">
    <location>
        <begin position="896"/>
        <end position="954"/>
    </location>
</feature>
<evidence type="ECO:0000256" key="1">
    <source>
        <dbReference type="SAM" id="Coils"/>
    </source>
</evidence>
<reference evidence="2" key="1">
    <citation type="submission" date="2021-01" db="EMBL/GenBank/DDBJ databases">
        <authorList>
            <consortium name="Genoscope - CEA"/>
            <person name="William W."/>
        </authorList>
    </citation>
    <scope>NUCLEOTIDE SEQUENCE</scope>
</reference>
<organism evidence="2 3">
    <name type="scientific">Paramecium octaurelia</name>
    <dbReference type="NCBI Taxonomy" id="43137"/>
    <lineage>
        <taxon>Eukaryota</taxon>
        <taxon>Sar</taxon>
        <taxon>Alveolata</taxon>
        <taxon>Ciliophora</taxon>
        <taxon>Intramacronucleata</taxon>
        <taxon>Oligohymenophorea</taxon>
        <taxon>Peniculida</taxon>
        <taxon>Parameciidae</taxon>
        <taxon>Paramecium</taxon>
    </lineage>
</organism>
<dbReference type="AlphaFoldDB" id="A0A8S1X031"/>
<accession>A0A8S1X031</accession>
<dbReference type="Proteomes" id="UP000683925">
    <property type="component" value="Unassembled WGS sequence"/>
</dbReference>
<dbReference type="OrthoDB" id="309188at2759"/>
<dbReference type="EMBL" id="CAJJDP010000108">
    <property type="protein sequence ID" value="CAD8194962.1"/>
    <property type="molecule type" value="Genomic_DNA"/>
</dbReference>
<name>A0A8S1X031_PAROT</name>
<evidence type="ECO:0000313" key="3">
    <source>
        <dbReference type="Proteomes" id="UP000683925"/>
    </source>
</evidence>
<evidence type="ECO:0000313" key="2">
    <source>
        <dbReference type="EMBL" id="CAD8194962.1"/>
    </source>
</evidence>
<feature type="coiled-coil region" evidence="1">
    <location>
        <begin position="737"/>
        <end position="768"/>
    </location>
</feature>